<sequence length="438" mass="50205">MIAKIGRGANIIGALSYNQLKVDKENGEVLTTHRIRETVNGNYTITQLYHSFEPYLIANKRTEKPVLHISLNPDPRDKVSDEDFKQIAKDYMEHMGYGDQPYVVFKHTDIERTHIHIVSTCVDCNGKKLADNYEKLRSMNACRALEQEYKLILATEKNRNPKEEIFKPIDYKTANVKSQIASVVRHLPKYYHYQSLGAYNALLSLFNITAEEVKGELHGQPKQGLVYFALNEQGEKASNPFKASRFGKQAGLDALQKHFEQSKEKMKVEPAKEILKKTIEIAIHTTPNETEFKKQLLEQGINTVFRKNDQGRIYGITFIDHESRSVWNGSQLGKNLSANIFNDCWNKKNTQKRQDGIHHNIKNTSSESTNHTKSETEKPHALFDFLNKNQSTPTNIDFGFIGSLGGLFPETQGEDYEEQAFAKQMKKNKKHRRNGNKK</sequence>
<dbReference type="NCBIfam" id="NF041325">
    <property type="entry name" value="Bacteroid_MobB"/>
    <property type="match status" value="1"/>
</dbReference>
<dbReference type="EMBL" id="JBCFQK010000003">
    <property type="protein sequence ID" value="MFA9193380.1"/>
    <property type="molecule type" value="Genomic_DNA"/>
</dbReference>
<organism evidence="3 4">
    <name type="scientific">Flavobacterium magnesitis</name>
    <dbReference type="NCBI Taxonomy" id="3138077"/>
    <lineage>
        <taxon>Bacteria</taxon>
        <taxon>Pseudomonadati</taxon>
        <taxon>Bacteroidota</taxon>
        <taxon>Flavobacteriia</taxon>
        <taxon>Flavobacteriales</taxon>
        <taxon>Flavobacteriaceae</taxon>
        <taxon>Flavobacterium</taxon>
    </lineage>
</organism>
<protein>
    <submittedName>
        <fullName evidence="3">Conjugal transfer protein MobB</fullName>
    </submittedName>
</protein>
<feature type="region of interest" description="Disordered" evidence="1">
    <location>
        <begin position="417"/>
        <end position="438"/>
    </location>
</feature>
<evidence type="ECO:0000313" key="3">
    <source>
        <dbReference type="EMBL" id="MFA9193380.1"/>
    </source>
</evidence>
<feature type="domain" description="MobA/VirD2-like nuclease" evidence="2">
    <location>
        <begin position="37"/>
        <end position="151"/>
    </location>
</feature>
<gene>
    <name evidence="3" type="primary">mobB</name>
    <name evidence="3" type="ORF">AAGV33_03105</name>
</gene>
<dbReference type="InterPro" id="IPR005094">
    <property type="entry name" value="Endonuclease_MobA/VirD2"/>
</dbReference>
<dbReference type="Proteomes" id="UP001574170">
    <property type="component" value="Unassembled WGS sequence"/>
</dbReference>
<evidence type="ECO:0000259" key="2">
    <source>
        <dbReference type="Pfam" id="PF03432"/>
    </source>
</evidence>
<dbReference type="Pfam" id="PF03432">
    <property type="entry name" value="Relaxase"/>
    <property type="match status" value="1"/>
</dbReference>
<comment type="caution">
    <text evidence="3">The sequence shown here is derived from an EMBL/GenBank/DDBJ whole genome shotgun (WGS) entry which is preliminary data.</text>
</comment>
<name>A0ABV4THC1_9FLAO</name>
<reference evidence="3 4" key="1">
    <citation type="submission" date="2024-04" db="EMBL/GenBank/DDBJ databases">
        <title>New Clade of Flavobacterium.</title>
        <authorList>
            <person name="Matos L."/>
            <person name="Proenca D.N."/>
            <person name="Fransisco R.M."/>
            <person name="Chung A.P."/>
            <person name="Maccario L."/>
            <person name="Sorensen S.J."/>
            <person name="Morais P.V."/>
        </authorList>
    </citation>
    <scope>NUCLEOTIDE SEQUENCE [LARGE SCALE GENOMIC DNA]</scope>
    <source>
        <strain evidence="3 4">FBOR7N2.3</strain>
    </source>
</reference>
<proteinExistence type="predicted"/>
<dbReference type="RefSeq" id="WP_373390491.1">
    <property type="nucleotide sequence ID" value="NZ_JBCFQK010000003.1"/>
</dbReference>
<feature type="region of interest" description="Disordered" evidence="1">
    <location>
        <begin position="352"/>
        <end position="377"/>
    </location>
</feature>
<feature type="compositionally biased region" description="Basic residues" evidence="1">
    <location>
        <begin position="424"/>
        <end position="438"/>
    </location>
</feature>
<evidence type="ECO:0000256" key="1">
    <source>
        <dbReference type="SAM" id="MobiDB-lite"/>
    </source>
</evidence>
<accession>A0ABV4THC1</accession>
<evidence type="ECO:0000313" key="4">
    <source>
        <dbReference type="Proteomes" id="UP001574170"/>
    </source>
</evidence>
<keyword evidence="4" id="KW-1185">Reference proteome</keyword>